<dbReference type="Proteomes" id="UP000604825">
    <property type="component" value="Unassembled WGS sequence"/>
</dbReference>
<evidence type="ECO:0000256" key="4">
    <source>
        <dbReference type="ARBA" id="ARBA00023136"/>
    </source>
</evidence>
<accession>A0A811PJ40</accession>
<dbReference type="InterPro" id="IPR026960">
    <property type="entry name" value="RVT-Znf"/>
</dbReference>
<dbReference type="Pfam" id="PF04142">
    <property type="entry name" value="Nuc_sug_transp"/>
    <property type="match status" value="1"/>
</dbReference>
<dbReference type="InterPro" id="IPR007271">
    <property type="entry name" value="Nuc_sug_transpt"/>
</dbReference>
<dbReference type="EMBL" id="CAJGYO010000007">
    <property type="protein sequence ID" value="CAD6243964.1"/>
    <property type="molecule type" value="Genomic_DNA"/>
</dbReference>
<dbReference type="GO" id="GO:0015165">
    <property type="term" value="F:pyrimidine nucleotide-sugar transmembrane transporter activity"/>
    <property type="evidence" value="ECO:0007669"/>
    <property type="project" value="InterPro"/>
</dbReference>
<keyword evidence="8" id="KW-1185">Reference proteome</keyword>
<keyword evidence="3 5" id="KW-1133">Transmembrane helix</keyword>
<evidence type="ECO:0000313" key="8">
    <source>
        <dbReference type="Proteomes" id="UP000604825"/>
    </source>
</evidence>
<feature type="domain" description="Reverse transcriptase zinc-binding" evidence="6">
    <location>
        <begin position="303"/>
        <end position="358"/>
    </location>
</feature>
<evidence type="ECO:0000256" key="5">
    <source>
        <dbReference type="SAM" id="Phobius"/>
    </source>
</evidence>
<evidence type="ECO:0000256" key="1">
    <source>
        <dbReference type="ARBA" id="ARBA00004141"/>
    </source>
</evidence>
<dbReference type="PANTHER" id="PTHR10231">
    <property type="entry name" value="NUCLEOTIDE-SUGAR TRANSMEMBRANE TRANSPORTER"/>
    <property type="match status" value="1"/>
</dbReference>
<sequence>MGSSSTPAAAAAAAAAPSRRKVALYLALLTLQYGVQPLISKRFVRQDTIVTSLVLATEAAKVICAIILLIAEGSLKKQFSNWTLTGSLTASGLPAAIYALQNSLLQVSYKNLDSLTFSILNQTKLLWTAFFTFLILGFRWFLSLGEDNTWSNERASPTLVHLDRAFFHGRLGGDLPQLSLTKCGNNAVRSLPTTPWLSRQPIYEMLVPLGEFGLTLMASSTLSRLLGNSQHIVCARLSVHKFKRLTCHTVHKALPDRRWVRDIRGALSLCPGRVPTCLGPGGGGPPARPLVVRYWCHSLSGEYSASSTYWALFHGSSFFEPAKRLWKSWAPARCKLFLLLAILDRCLTADRQTRRGMTPIELHNV</sequence>
<dbReference type="OrthoDB" id="408493at2759"/>
<proteinExistence type="predicted"/>
<comment type="subcellular location">
    <subcellularLocation>
        <location evidence="1">Membrane</location>
        <topology evidence="1">Multi-pass membrane protein</topology>
    </subcellularLocation>
</comment>
<name>A0A811PJ40_9POAL</name>
<reference evidence="7" key="1">
    <citation type="submission" date="2020-10" db="EMBL/GenBank/DDBJ databases">
        <authorList>
            <person name="Han B."/>
            <person name="Lu T."/>
            <person name="Zhao Q."/>
            <person name="Huang X."/>
            <person name="Zhao Y."/>
        </authorList>
    </citation>
    <scope>NUCLEOTIDE SEQUENCE</scope>
</reference>
<feature type="transmembrane region" description="Helical" evidence="5">
    <location>
        <begin position="49"/>
        <end position="70"/>
    </location>
</feature>
<evidence type="ECO:0000256" key="2">
    <source>
        <dbReference type="ARBA" id="ARBA00022692"/>
    </source>
</evidence>
<gene>
    <name evidence="7" type="ORF">NCGR_LOCUS28849</name>
</gene>
<keyword evidence="4 5" id="KW-0472">Membrane</keyword>
<dbReference type="Pfam" id="PF13966">
    <property type="entry name" value="zf-RVT"/>
    <property type="match status" value="1"/>
</dbReference>
<protein>
    <recommendedName>
        <fullName evidence="6">Reverse transcriptase zinc-binding domain-containing protein</fullName>
    </recommendedName>
</protein>
<organism evidence="7 8">
    <name type="scientific">Miscanthus lutarioriparius</name>
    <dbReference type="NCBI Taxonomy" id="422564"/>
    <lineage>
        <taxon>Eukaryota</taxon>
        <taxon>Viridiplantae</taxon>
        <taxon>Streptophyta</taxon>
        <taxon>Embryophyta</taxon>
        <taxon>Tracheophyta</taxon>
        <taxon>Spermatophyta</taxon>
        <taxon>Magnoliopsida</taxon>
        <taxon>Liliopsida</taxon>
        <taxon>Poales</taxon>
        <taxon>Poaceae</taxon>
        <taxon>PACMAD clade</taxon>
        <taxon>Panicoideae</taxon>
        <taxon>Andropogonodae</taxon>
        <taxon>Andropogoneae</taxon>
        <taxon>Saccharinae</taxon>
        <taxon>Miscanthus</taxon>
    </lineage>
</organism>
<evidence type="ECO:0000313" key="7">
    <source>
        <dbReference type="EMBL" id="CAD6243964.1"/>
    </source>
</evidence>
<keyword evidence="2 5" id="KW-0812">Transmembrane</keyword>
<feature type="transmembrane region" description="Helical" evidence="5">
    <location>
        <begin position="125"/>
        <end position="142"/>
    </location>
</feature>
<dbReference type="GO" id="GO:0000139">
    <property type="term" value="C:Golgi membrane"/>
    <property type="evidence" value="ECO:0007669"/>
    <property type="project" value="UniProtKB-SubCell"/>
</dbReference>
<feature type="transmembrane region" description="Helical" evidence="5">
    <location>
        <begin position="82"/>
        <end position="105"/>
    </location>
</feature>
<evidence type="ECO:0000256" key="3">
    <source>
        <dbReference type="ARBA" id="ARBA00022989"/>
    </source>
</evidence>
<dbReference type="AlphaFoldDB" id="A0A811PJ40"/>
<comment type="caution">
    <text evidence="7">The sequence shown here is derived from an EMBL/GenBank/DDBJ whole genome shotgun (WGS) entry which is preliminary data.</text>
</comment>
<evidence type="ECO:0000259" key="6">
    <source>
        <dbReference type="Pfam" id="PF13966"/>
    </source>
</evidence>